<feature type="compositionally biased region" description="Polar residues" evidence="1">
    <location>
        <begin position="66"/>
        <end position="95"/>
    </location>
</feature>
<accession>A0AAD1U524</accession>
<feature type="region of interest" description="Disordered" evidence="1">
    <location>
        <begin position="1"/>
        <end position="144"/>
    </location>
</feature>
<feature type="region of interest" description="Disordered" evidence="1">
    <location>
        <begin position="192"/>
        <end position="235"/>
    </location>
</feature>
<keyword evidence="3" id="KW-1185">Reference proteome</keyword>
<dbReference type="GO" id="GO:0032467">
    <property type="term" value="P:positive regulation of cytokinesis"/>
    <property type="evidence" value="ECO:0007669"/>
    <property type="project" value="InterPro"/>
</dbReference>
<organism evidence="2 3">
    <name type="scientific">Euplotes crassus</name>
    <dbReference type="NCBI Taxonomy" id="5936"/>
    <lineage>
        <taxon>Eukaryota</taxon>
        <taxon>Sar</taxon>
        <taxon>Alveolata</taxon>
        <taxon>Ciliophora</taxon>
        <taxon>Intramacronucleata</taxon>
        <taxon>Spirotrichea</taxon>
        <taxon>Hypotrichia</taxon>
        <taxon>Euplotida</taxon>
        <taxon>Euplotidae</taxon>
        <taxon>Moneuplotes</taxon>
    </lineage>
</organism>
<dbReference type="EMBL" id="CAMPGE010002709">
    <property type="protein sequence ID" value="CAI2361520.1"/>
    <property type="molecule type" value="Genomic_DNA"/>
</dbReference>
<dbReference type="Proteomes" id="UP001295684">
    <property type="component" value="Unassembled WGS sequence"/>
</dbReference>
<gene>
    <name evidence="2" type="ORF">ECRASSUSDP1_LOCUS2831</name>
</gene>
<feature type="compositionally biased region" description="Low complexity" evidence="1">
    <location>
        <begin position="278"/>
        <end position="297"/>
    </location>
</feature>
<feature type="compositionally biased region" description="Polar residues" evidence="1">
    <location>
        <begin position="1"/>
        <end position="10"/>
    </location>
</feature>
<dbReference type="GO" id="GO:0005874">
    <property type="term" value="C:microtubule"/>
    <property type="evidence" value="ECO:0007669"/>
    <property type="project" value="InterPro"/>
</dbReference>
<feature type="compositionally biased region" description="Basic and acidic residues" evidence="1">
    <location>
        <begin position="118"/>
        <end position="130"/>
    </location>
</feature>
<dbReference type="InterPro" id="IPR026708">
    <property type="entry name" value="CSPP1"/>
</dbReference>
<evidence type="ECO:0000313" key="2">
    <source>
        <dbReference type="EMBL" id="CAI2361520.1"/>
    </source>
</evidence>
<sequence length="617" mass="72063">MANLPENTGDINAASHFDPGVPQQKPMGNAPVRDNRLQQRQNGIPSNMPAAPAAAPPMNNVPPGMRNQNQLAQSMPQMPTVGNQRLNGGPQNNNKTGGGLDFRDDASRVSMSRMKSSYGEELKKQMEADKRKKRKSKERDLDEDVDFLQESFNYQPFGKGGAGAPLRDQFGNMITSRKPQMRGDHERQHFKRFLNKSSRGSSRASRRSMHGRKNHTTRNDRYDEFEDDDDYGAEPDLIAAGPISNTTAQTAAQMASNRFFKPDYIVNVEPKKQKKAPRMPAMQAPRAAEPQPQPQPQVSYQIVQPQVDWAAWRNELFALLQWERWQREEEEKRRKYQWMNDEEKYKNEREAMERGFQRDLEDRRRQFMDIQQENLERMQDYWEHRHDEEMRRWEEMMAHPRYVQYLDRDNSVKLSQAFVDQLGSTMRLELDKIKGNMDERDLELLKQIASLKKDATVADRERFDSLAEVDRMRGELENQKALDGIRHKYVYNTLLWDKLMDHKMRYPECKPKYKDFDYSKKYAVEKSIVDSIPTVPDGEKFKLDSLDKERIKIDDINQRSNDFLAQTINDKARVELDKLDSDLFKNAGSKTYRDAHDAYSRMGGLKTGEHQVNYKEF</sequence>
<evidence type="ECO:0000313" key="3">
    <source>
        <dbReference type="Proteomes" id="UP001295684"/>
    </source>
</evidence>
<name>A0AAD1U524_EUPCR</name>
<feature type="compositionally biased region" description="Basic residues" evidence="1">
    <location>
        <begin position="204"/>
        <end position="216"/>
    </location>
</feature>
<protein>
    <submittedName>
        <fullName evidence="2">Uncharacterized protein</fullName>
    </submittedName>
</protein>
<dbReference type="PANTHER" id="PTHR21616:SF2">
    <property type="entry name" value="CENTROSOME AND SPINDLE POLE-ASSOCIATED PROTEIN 1"/>
    <property type="match status" value="1"/>
</dbReference>
<feature type="compositionally biased region" description="Acidic residues" evidence="1">
    <location>
        <begin position="223"/>
        <end position="233"/>
    </location>
</feature>
<evidence type="ECO:0000256" key="1">
    <source>
        <dbReference type="SAM" id="MobiDB-lite"/>
    </source>
</evidence>
<feature type="compositionally biased region" description="Low complexity" evidence="1">
    <location>
        <begin position="45"/>
        <end position="65"/>
    </location>
</feature>
<comment type="caution">
    <text evidence="2">The sequence shown here is derived from an EMBL/GenBank/DDBJ whole genome shotgun (WGS) entry which is preliminary data.</text>
</comment>
<proteinExistence type="predicted"/>
<reference evidence="2" key="1">
    <citation type="submission" date="2023-07" db="EMBL/GenBank/DDBJ databases">
        <authorList>
            <consortium name="AG Swart"/>
            <person name="Singh M."/>
            <person name="Singh A."/>
            <person name="Seah K."/>
            <person name="Emmerich C."/>
        </authorList>
    </citation>
    <scope>NUCLEOTIDE SEQUENCE</scope>
    <source>
        <strain evidence="2">DP1</strain>
    </source>
</reference>
<dbReference type="GO" id="GO:0005813">
    <property type="term" value="C:centrosome"/>
    <property type="evidence" value="ECO:0007669"/>
    <property type="project" value="InterPro"/>
</dbReference>
<feature type="region of interest" description="Disordered" evidence="1">
    <location>
        <begin position="271"/>
        <end position="297"/>
    </location>
</feature>
<dbReference type="PANTHER" id="PTHR21616">
    <property type="entry name" value="CENTROSOME SPINDLE POLE ASSOCIATED PROTEIN"/>
    <property type="match status" value="1"/>
</dbReference>
<dbReference type="GO" id="GO:0000922">
    <property type="term" value="C:spindle pole"/>
    <property type="evidence" value="ECO:0007669"/>
    <property type="project" value="InterPro"/>
</dbReference>
<dbReference type="AlphaFoldDB" id="A0AAD1U524"/>